<dbReference type="InterPro" id="IPR000276">
    <property type="entry name" value="GPCR_Rhodpsn"/>
</dbReference>
<dbReference type="EMBL" id="JAGTXO010000028">
    <property type="protein sequence ID" value="KAG8461039.1"/>
    <property type="molecule type" value="Genomic_DNA"/>
</dbReference>
<dbReference type="CDD" id="cd00637">
    <property type="entry name" value="7tm_classA_rhodopsin-like"/>
    <property type="match status" value="1"/>
</dbReference>
<dbReference type="GO" id="GO:0004930">
    <property type="term" value="F:G protein-coupled receptor activity"/>
    <property type="evidence" value="ECO:0007669"/>
    <property type="project" value="InterPro"/>
</dbReference>
<feature type="transmembrane region" description="Helical" evidence="8">
    <location>
        <begin position="83"/>
        <end position="107"/>
    </location>
</feature>
<keyword evidence="3 8" id="KW-0812">Transmembrane</keyword>
<evidence type="ECO:0000256" key="3">
    <source>
        <dbReference type="ARBA" id="ARBA00022692"/>
    </source>
</evidence>
<feature type="transmembrane region" description="Helical" evidence="8">
    <location>
        <begin position="48"/>
        <end position="71"/>
    </location>
</feature>
<evidence type="ECO:0000256" key="2">
    <source>
        <dbReference type="ARBA" id="ARBA00022475"/>
    </source>
</evidence>
<dbReference type="OMA" id="WHEAMPL"/>
<evidence type="ECO:0000256" key="5">
    <source>
        <dbReference type="ARBA" id="ARBA00023136"/>
    </source>
</evidence>
<feature type="compositionally biased region" description="Basic and acidic residues" evidence="7">
    <location>
        <begin position="992"/>
        <end position="1002"/>
    </location>
</feature>
<dbReference type="Gene3D" id="3.80.10.10">
    <property type="entry name" value="Ribonuclease Inhibitor"/>
    <property type="match status" value="1"/>
</dbReference>
<evidence type="ECO:0000313" key="10">
    <source>
        <dbReference type="EMBL" id="KAG8461039.1"/>
    </source>
</evidence>
<accession>A0A8J5XBF7</accession>
<feature type="transmembrane region" description="Helical" evidence="8">
    <location>
        <begin position="323"/>
        <end position="346"/>
    </location>
</feature>
<feature type="region of interest" description="Disordered" evidence="7">
    <location>
        <begin position="992"/>
        <end position="1017"/>
    </location>
</feature>
<dbReference type="InterPro" id="IPR017452">
    <property type="entry name" value="GPCR_Rhodpsn_7TM"/>
</dbReference>
<evidence type="ECO:0000256" key="4">
    <source>
        <dbReference type="ARBA" id="ARBA00022989"/>
    </source>
</evidence>
<dbReference type="SMART" id="SM00368">
    <property type="entry name" value="LRR_RI"/>
    <property type="match status" value="3"/>
</dbReference>
<feature type="compositionally biased region" description="Low complexity" evidence="7">
    <location>
        <begin position="687"/>
        <end position="696"/>
    </location>
</feature>
<proteinExistence type="predicted"/>
<comment type="subcellular location">
    <subcellularLocation>
        <location evidence="1">Cell membrane</location>
        <topology evidence="1">Multi-pass membrane protein</topology>
    </subcellularLocation>
</comment>
<sequence>MPRVPVTDDPYALAAAVRGEDTSRWTALEARWLLVRAPVEQSSIVPFWAAWAFLCAVCTAASVLVIGVIYATPRLRAQPYNHLVVGLAIPDLVFSGLCGITCTLHVAHGRWYDGETIGDGRGWMCDFQSFYCTFGIAGSLWVNVVVTHELSRLTRSMRSVAVPKPITLQHVYSRLGAVLALALVIAWVPNYAYLVWPSIPARAFQTRDLACLPTPYDVPSLLFYLLFTLSVMLFIPLGIIATLSVRIVRDFRELSAPAERATAKRGRRWLRSTGRAPAAVAPTQPIAARAALSLAGRFSARVPSDGETNDRAVALVSQRSERVLVLFFSRLLVVLFGMWTPFFVLWAVQVPYHITGGWMYFICGAFSHLQGLASALAYARKDDVWLELTALRGRCCGDARSLADVEEGERQRAIGRPSADGAQPSTMPALAGVGSSAVPAAATSGSELASLDEVLAISALSDEAKTHVLSLERTPMLVVAWHAWLGVGAIPPSSQGCARQLSPDDVVVFVSHRWWGLGAREPDDAHETKYALICQGVQSIIAAHGLPAERVAIWIDYACIDQHDAARMALGIESLVTYAARSSYVLIPVEPTAEAASALNVATHPIELVNYGERAWCRLEIYVFVCLCEVMGLAAVVYAYSDLGVRTGRKPRARLAQVAAAVVRESFAGSQPSARVSSAGDSGPHNATPALAPPRGGAARSVVLRAAGALARAAGRLAPRRPRAPRAVLRSLLTTSVGQHAHGPQLSANVLRFTRIELPSSGELSVEADRAVIEAIERSVRDRYVQHSILAEKMRRAHRRALRKQCVLDAKQLEGRHLRLLASAFHSDPLGLADVVTLSLRANLIVGAELGELAQIVCAPAARGLRELRLGHNEGLGVAGMQHLAAALSSASCQLRVLRLEGCALRPDAGHALAEGVQRSAHLRELDLADNRLDNAAVMALIEARDSKRSRGWAALIMNVEGNPISSAVAQLVMLGNAARVDVGDIRRVREDSLRSSTDDTARWTPASSRLPASSSS</sequence>
<feature type="region of interest" description="Disordered" evidence="7">
    <location>
        <begin position="407"/>
        <end position="426"/>
    </location>
</feature>
<evidence type="ECO:0000256" key="7">
    <source>
        <dbReference type="SAM" id="MobiDB-lite"/>
    </source>
</evidence>
<dbReference type="GO" id="GO:0005886">
    <property type="term" value="C:plasma membrane"/>
    <property type="evidence" value="ECO:0007669"/>
    <property type="project" value="UniProtKB-SubCell"/>
</dbReference>
<dbReference type="InterPro" id="IPR032675">
    <property type="entry name" value="LRR_dom_sf"/>
</dbReference>
<dbReference type="PROSITE" id="PS50262">
    <property type="entry name" value="G_PROTEIN_RECEP_F1_2"/>
    <property type="match status" value="1"/>
</dbReference>
<organism evidence="10 11">
    <name type="scientific">Diacronema lutheri</name>
    <name type="common">Unicellular marine alga</name>
    <name type="synonym">Monochrysis lutheri</name>
    <dbReference type="NCBI Taxonomy" id="2081491"/>
    <lineage>
        <taxon>Eukaryota</taxon>
        <taxon>Haptista</taxon>
        <taxon>Haptophyta</taxon>
        <taxon>Pavlovophyceae</taxon>
        <taxon>Pavlovales</taxon>
        <taxon>Pavlovaceae</taxon>
        <taxon>Diacronema</taxon>
    </lineage>
</organism>
<evidence type="ECO:0000259" key="9">
    <source>
        <dbReference type="PROSITE" id="PS50262"/>
    </source>
</evidence>
<dbReference type="InterPro" id="IPR001611">
    <property type="entry name" value="Leu-rich_rpt"/>
</dbReference>
<dbReference type="Proteomes" id="UP000751190">
    <property type="component" value="Unassembled WGS sequence"/>
</dbReference>
<keyword evidence="6" id="KW-0675">Receptor</keyword>
<keyword evidence="2" id="KW-1003">Cell membrane</keyword>
<gene>
    <name evidence="10" type="ORF">KFE25_003608</name>
</gene>
<evidence type="ECO:0000256" key="1">
    <source>
        <dbReference type="ARBA" id="ARBA00004651"/>
    </source>
</evidence>
<dbReference type="AlphaFoldDB" id="A0A8J5XBF7"/>
<evidence type="ECO:0000256" key="8">
    <source>
        <dbReference type="SAM" id="Phobius"/>
    </source>
</evidence>
<reference evidence="10" key="1">
    <citation type="submission" date="2021-05" db="EMBL/GenBank/DDBJ databases">
        <title>The genome of the haptophyte Pavlova lutheri (Diacronema luteri, Pavlovales) - a model for lipid biosynthesis in eukaryotic algae.</title>
        <authorList>
            <person name="Hulatt C.J."/>
            <person name="Posewitz M.C."/>
        </authorList>
    </citation>
    <scope>NUCLEOTIDE SEQUENCE</scope>
    <source>
        <strain evidence="10">NIVA-4/92</strain>
    </source>
</reference>
<feature type="transmembrane region" description="Helical" evidence="8">
    <location>
        <begin position="127"/>
        <end position="150"/>
    </location>
</feature>
<dbReference type="Gene3D" id="1.20.1070.10">
    <property type="entry name" value="Rhodopsin 7-helix transmembrane proteins"/>
    <property type="match status" value="1"/>
</dbReference>
<name>A0A8J5XBF7_DIALT</name>
<feature type="transmembrane region" description="Helical" evidence="8">
    <location>
        <begin position="222"/>
        <end position="245"/>
    </location>
</feature>
<protein>
    <recommendedName>
        <fullName evidence="9">G-protein coupled receptors family 1 profile domain-containing protein</fullName>
    </recommendedName>
</protein>
<feature type="transmembrane region" description="Helical" evidence="8">
    <location>
        <begin position="171"/>
        <end position="188"/>
    </location>
</feature>
<dbReference type="OrthoDB" id="120976at2759"/>
<dbReference type="PANTHER" id="PTHR24241">
    <property type="entry name" value="NEUROPEPTIDE RECEPTOR-RELATED G-PROTEIN COUPLED RECEPTOR"/>
    <property type="match status" value="1"/>
</dbReference>
<evidence type="ECO:0000256" key="6">
    <source>
        <dbReference type="ARBA" id="ARBA00023170"/>
    </source>
</evidence>
<dbReference type="Pfam" id="PF13516">
    <property type="entry name" value="LRR_6"/>
    <property type="match status" value="1"/>
</dbReference>
<feature type="domain" description="G-protein coupled receptors family 1 profile" evidence="9">
    <location>
        <begin position="61"/>
        <end position="378"/>
    </location>
</feature>
<feature type="transmembrane region" description="Helical" evidence="8">
    <location>
        <begin position="621"/>
        <end position="640"/>
    </location>
</feature>
<dbReference type="Pfam" id="PF00001">
    <property type="entry name" value="7tm_1"/>
    <property type="match status" value="1"/>
</dbReference>
<keyword evidence="11" id="KW-1185">Reference proteome</keyword>
<feature type="transmembrane region" description="Helical" evidence="8">
    <location>
        <begin position="358"/>
        <end position="379"/>
    </location>
</feature>
<dbReference type="SUPFAM" id="SSF81321">
    <property type="entry name" value="Family A G protein-coupled receptor-like"/>
    <property type="match status" value="1"/>
</dbReference>
<feature type="compositionally biased region" description="Low complexity" evidence="7">
    <location>
        <begin position="1006"/>
        <end position="1017"/>
    </location>
</feature>
<comment type="caution">
    <text evidence="10">The sequence shown here is derived from an EMBL/GenBank/DDBJ whole genome shotgun (WGS) entry which is preliminary data.</text>
</comment>
<evidence type="ECO:0000313" key="11">
    <source>
        <dbReference type="Proteomes" id="UP000751190"/>
    </source>
</evidence>
<keyword evidence="4 8" id="KW-1133">Transmembrane helix</keyword>
<feature type="region of interest" description="Disordered" evidence="7">
    <location>
        <begin position="672"/>
        <end position="696"/>
    </location>
</feature>
<dbReference type="SUPFAM" id="SSF52047">
    <property type="entry name" value="RNI-like"/>
    <property type="match status" value="1"/>
</dbReference>
<keyword evidence="5 8" id="KW-0472">Membrane</keyword>